<evidence type="ECO:0000256" key="1">
    <source>
        <dbReference type="SAM" id="Phobius"/>
    </source>
</evidence>
<evidence type="ECO:0000313" key="3">
    <source>
        <dbReference type="Proteomes" id="UP001230328"/>
    </source>
</evidence>
<keyword evidence="1" id="KW-1133">Transmembrane helix</keyword>
<accession>A0ABU0SMC4</accession>
<protein>
    <submittedName>
        <fullName evidence="2">Uncharacterized protein</fullName>
    </submittedName>
</protein>
<keyword evidence="1" id="KW-0812">Transmembrane</keyword>
<evidence type="ECO:0000313" key="2">
    <source>
        <dbReference type="EMBL" id="MDQ1024703.1"/>
    </source>
</evidence>
<keyword evidence="1" id="KW-0472">Membrane</keyword>
<feature type="transmembrane region" description="Helical" evidence="1">
    <location>
        <begin position="27"/>
        <end position="44"/>
    </location>
</feature>
<dbReference type="EMBL" id="JAUSZI010000002">
    <property type="protein sequence ID" value="MDQ1024703.1"/>
    <property type="molecule type" value="Genomic_DNA"/>
</dbReference>
<keyword evidence="3" id="KW-1185">Reference proteome</keyword>
<sequence length="49" mass="5346">MRRTTWAYAVAAVLVVALQSGWDPAEVRNLAMAMLVLIALIYAARGGRE</sequence>
<comment type="caution">
    <text evidence="2">The sequence shown here is derived from an EMBL/GenBank/DDBJ whole genome shotgun (WGS) entry which is preliminary data.</text>
</comment>
<gene>
    <name evidence="2" type="ORF">QF035_002285</name>
</gene>
<dbReference type="Proteomes" id="UP001230328">
    <property type="component" value="Unassembled WGS sequence"/>
</dbReference>
<name>A0ABU0SMC4_9ACTN</name>
<organism evidence="2 3">
    <name type="scientific">Streptomyces umbrinus</name>
    <dbReference type="NCBI Taxonomy" id="67370"/>
    <lineage>
        <taxon>Bacteria</taxon>
        <taxon>Bacillati</taxon>
        <taxon>Actinomycetota</taxon>
        <taxon>Actinomycetes</taxon>
        <taxon>Kitasatosporales</taxon>
        <taxon>Streptomycetaceae</taxon>
        <taxon>Streptomyces</taxon>
        <taxon>Streptomyces phaeochromogenes group</taxon>
    </lineage>
</organism>
<reference evidence="2 3" key="1">
    <citation type="submission" date="2023-07" db="EMBL/GenBank/DDBJ databases">
        <title>Comparative genomics of wheat-associated soil bacteria to identify genetic determinants of phenazine resistance.</title>
        <authorList>
            <person name="Mouncey N."/>
        </authorList>
    </citation>
    <scope>NUCLEOTIDE SEQUENCE [LARGE SCALE GENOMIC DNA]</scope>
    <source>
        <strain evidence="2 3">V2I4</strain>
    </source>
</reference>
<proteinExistence type="predicted"/>
<dbReference type="RefSeq" id="WP_307519985.1">
    <property type="nucleotide sequence ID" value="NZ_JAUSZI010000002.1"/>
</dbReference>